<keyword evidence="4" id="KW-1185">Reference proteome</keyword>
<feature type="region of interest" description="Disordered" evidence="1">
    <location>
        <begin position="100"/>
        <end position="153"/>
    </location>
</feature>
<organism evidence="3 4">
    <name type="scientific">Embleya hyalina</name>
    <dbReference type="NCBI Taxonomy" id="516124"/>
    <lineage>
        <taxon>Bacteria</taxon>
        <taxon>Bacillati</taxon>
        <taxon>Actinomycetota</taxon>
        <taxon>Actinomycetes</taxon>
        <taxon>Kitasatosporales</taxon>
        <taxon>Streptomycetaceae</taxon>
        <taxon>Embleya</taxon>
    </lineage>
</organism>
<feature type="compositionally biased region" description="Polar residues" evidence="1">
    <location>
        <begin position="143"/>
        <end position="153"/>
    </location>
</feature>
<evidence type="ECO:0000259" key="2">
    <source>
        <dbReference type="Pfam" id="PF03551"/>
    </source>
</evidence>
<evidence type="ECO:0000313" key="4">
    <source>
        <dbReference type="Proteomes" id="UP000286931"/>
    </source>
</evidence>
<dbReference type="AlphaFoldDB" id="A0A401YR40"/>
<dbReference type="Pfam" id="PF03551">
    <property type="entry name" value="PadR"/>
    <property type="match status" value="1"/>
</dbReference>
<dbReference type="Proteomes" id="UP000286931">
    <property type="component" value="Unassembled WGS sequence"/>
</dbReference>
<protein>
    <submittedName>
        <fullName evidence="3">PadR family transcriptional regulator</fullName>
    </submittedName>
</protein>
<dbReference type="InterPro" id="IPR036388">
    <property type="entry name" value="WH-like_DNA-bd_sf"/>
</dbReference>
<comment type="caution">
    <text evidence="3">The sequence shown here is derived from an EMBL/GenBank/DDBJ whole genome shotgun (WGS) entry which is preliminary data.</text>
</comment>
<sequence length="153" mass="15992">MGTGRPTRAALRSHVLRLTAAGGSAHGASLLRSLTGLGYEVTGGVLYPTLRRMEAEELLVSEQRVVEGTIRRVYRVTARAEQVLAEERRLVMESVREALAAEPPSRATGSRAAGAVDDGAGAPAPSSEVARGELDPPGGKGGTSVSRVYTPRS</sequence>
<accession>A0A401YR40</accession>
<reference evidence="3 4" key="1">
    <citation type="submission" date="2018-12" db="EMBL/GenBank/DDBJ databases">
        <title>Draft genome sequence of Embleya hyalina NBRC 13850T.</title>
        <authorList>
            <person name="Komaki H."/>
            <person name="Hosoyama A."/>
            <person name="Kimura A."/>
            <person name="Ichikawa N."/>
            <person name="Tamura T."/>
        </authorList>
    </citation>
    <scope>NUCLEOTIDE SEQUENCE [LARGE SCALE GENOMIC DNA]</scope>
    <source>
        <strain evidence="3 4">NBRC 13850</strain>
    </source>
</reference>
<dbReference type="EMBL" id="BIFH01000022">
    <property type="protein sequence ID" value="GCD97025.1"/>
    <property type="molecule type" value="Genomic_DNA"/>
</dbReference>
<dbReference type="Gene3D" id="1.10.10.10">
    <property type="entry name" value="Winged helix-like DNA-binding domain superfamily/Winged helix DNA-binding domain"/>
    <property type="match status" value="1"/>
</dbReference>
<feature type="compositionally biased region" description="Low complexity" evidence="1">
    <location>
        <begin position="112"/>
        <end position="125"/>
    </location>
</feature>
<dbReference type="OrthoDB" id="8443918at2"/>
<evidence type="ECO:0000313" key="3">
    <source>
        <dbReference type="EMBL" id="GCD97025.1"/>
    </source>
</evidence>
<dbReference type="InterPro" id="IPR005149">
    <property type="entry name" value="Tscrpt_reg_PadR_N"/>
</dbReference>
<proteinExistence type="predicted"/>
<name>A0A401YR40_9ACTN</name>
<dbReference type="SUPFAM" id="SSF46785">
    <property type="entry name" value="Winged helix' DNA-binding domain"/>
    <property type="match status" value="1"/>
</dbReference>
<feature type="domain" description="Transcription regulator PadR N-terminal" evidence="2">
    <location>
        <begin position="23"/>
        <end position="85"/>
    </location>
</feature>
<evidence type="ECO:0000256" key="1">
    <source>
        <dbReference type="SAM" id="MobiDB-lite"/>
    </source>
</evidence>
<dbReference type="InterPro" id="IPR036390">
    <property type="entry name" value="WH_DNA-bd_sf"/>
</dbReference>
<gene>
    <name evidence="3" type="ORF">EHYA_04712</name>
</gene>